<dbReference type="InterPro" id="IPR030417">
    <property type="entry name" value="MS4A"/>
</dbReference>
<reference evidence="8" key="2">
    <citation type="journal article" date="2014" name="BMC Genomics">
        <title>A genomic perspective to assessing quality of mass-reared SIT flies used in Mediterranean fruit fly (Ceratitis capitata) eradication in California.</title>
        <authorList>
            <person name="Calla B."/>
            <person name="Hall B."/>
            <person name="Hou S."/>
            <person name="Geib S.M."/>
        </authorList>
    </citation>
    <scope>NUCLEOTIDE SEQUENCE</scope>
</reference>
<feature type="transmembrane region" description="Helical" evidence="7">
    <location>
        <begin position="307"/>
        <end position="330"/>
    </location>
</feature>
<accession>W8C1V9</accession>
<feature type="region of interest" description="Disordered" evidence="6">
    <location>
        <begin position="31"/>
        <end position="61"/>
    </location>
</feature>
<feature type="transmembrane region" description="Helical" evidence="7">
    <location>
        <begin position="284"/>
        <end position="301"/>
    </location>
</feature>
<keyword evidence="5 7" id="KW-0472">Membrane</keyword>
<organism evidence="8">
    <name type="scientific">Ceratitis capitata</name>
    <name type="common">Mediterranean fruit fly</name>
    <name type="synonym">Tephritis capitata</name>
    <dbReference type="NCBI Taxonomy" id="7213"/>
    <lineage>
        <taxon>Eukaryota</taxon>
        <taxon>Metazoa</taxon>
        <taxon>Ecdysozoa</taxon>
        <taxon>Arthropoda</taxon>
        <taxon>Hexapoda</taxon>
        <taxon>Insecta</taxon>
        <taxon>Pterygota</taxon>
        <taxon>Neoptera</taxon>
        <taxon>Endopterygota</taxon>
        <taxon>Diptera</taxon>
        <taxon>Brachycera</taxon>
        <taxon>Muscomorpha</taxon>
        <taxon>Tephritoidea</taxon>
        <taxon>Tephritidae</taxon>
        <taxon>Ceratitis</taxon>
        <taxon>Ceratitis</taxon>
    </lineage>
</organism>
<dbReference type="OrthoDB" id="7733275at2759"/>
<feature type="region of interest" description="Disordered" evidence="6">
    <location>
        <begin position="578"/>
        <end position="621"/>
    </location>
</feature>
<dbReference type="EMBL" id="GAMC01010871">
    <property type="protein sequence ID" value="JAB95684.1"/>
    <property type="molecule type" value="mRNA"/>
</dbReference>
<feature type="transmembrane region" description="Helical" evidence="7">
    <location>
        <begin position="350"/>
        <end position="372"/>
    </location>
</feature>
<evidence type="ECO:0000256" key="7">
    <source>
        <dbReference type="SAM" id="Phobius"/>
    </source>
</evidence>
<dbReference type="AlphaFoldDB" id="W8C1V9"/>
<evidence type="ECO:0000256" key="5">
    <source>
        <dbReference type="ARBA" id="ARBA00023136"/>
    </source>
</evidence>
<reference evidence="8" key="1">
    <citation type="submission" date="2013-07" db="EMBL/GenBank/DDBJ databases">
        <authorList>
            <person name="Geib S."/>
        </authorList>
    </citation>
    <scope>NUCLEOTIDE SEQUENCE</scope>
</reference>
<feature type="transmembrane region" description="Helical" evidence="7">
    <location>
        <begin position="246"/>
        <end position="272"/>
    </location>
</feature>
<feature type="region of interest" description="Disordered" evidence="6">
    <location>
        <begin position="504"/>
        <end position="555"/>
    </location>
</feature>
<evidence type="ECO:0000313" key="8">
    <source>
        <dbReference type="EMBL" id="JAB95684.1"/>
    </source>
</evidence>
<evidence type="ECO:0000256" key="4">
    <source>
        <dbReference type="ARBA" id="ARBA00022989"/>
    </source>
</evidence>
<dbReference type="Pfam" id="PF04103">
    <property type="entry name" value="CD20"/>
    <property type="match status" value="1"/>
</dbReference>
<feature type="compositionally biased region" description="Basic residues" evidence="6">
    <location>
        <begin position="513"/>
        <end position="530"/>
    </location>
</feature>
<evidence type="ECO:0000256" key="6">
    <source>
        <dbReference type="SAM" id="MobiDB-lite"/>
    </source>
</evidence>
<dbReference type="PANTHER" id="PTHR23320">
    <property type="entry name" value="MEMBRANE-SPANNING 4-DOMAINS SUBFAMILY A MS4A -RELATED"/>
    <property type="match status" value="1"/>
</dbReference>
<feature type="compositionally biased region" description="Low complexity" evidence="6">
    <location>
        <begin position="591"/>
        <end position="600"/>
    </location>
</feature>
<feature type="region of interest" description="Disordered" evidence="6">
    <location>
        <begin position="101"/>
        <end position="141"/>
    </location>
</feature>
<proteinExistence type="evidence at transcript level"/>
<evidence type="ECO:0000256" key="1">
    <source>
        <dbReference type="ARBA" id="ARBA00004141"/>
    </source>
</evidence>
<keyword evidence="3 7" id="KW-0812">Transmembrane</keyword>
<feature type="compositionally biased region" description="Basic and acidic residues" evidence="6">
    <location>
        <begin position="538"/>
        <end position="552"/>
    </location>
</feature>
<keyword evidence="4 7" id="KW-1133">Transmembrane helix</keyword>
<evidence type="ECO:0000256" key="2">
    <source>
        <dbReference type="ARBA" id="ARBA00009565"/>
    </source>
</evidence>
<comment type="similarity">
    <text evidence="2">Belongs to the MS4A family.</text>
</comment>
<feature type="compositionally biased region" description="Low complexity" evidence="6">
    <location>
        <begin position="117"/>
        <end position="130"/>
    </location>
</feature>
<name>W8C1V9_CERCA</name>
<evidence type="ECO:0008006" key="9">
    <source>
        <dbReference type="Google" id="ProtNLM"/>
    </source>
</evidence>
<comment type="subcellular location">
    <subcellularLocation>
        <location evidence="1">Membrane</location>
        <topology evidence="1">Multi-pass membrane protein</topology>
    </subcellularLocation>
</comment>
<protein>
    <recommendedName>
        <fullName evidence="9">Transmembrane protein 176A</fullName>
    </recommendedName>
</protein>
<dbReference type="PANTHER" id="PTHR23320:SF165">
    <property type="entry name" value="MARVEL DOMAIN-CONTAINING PROTEIN"/>
    <property type="match status" value="1"/>
</dbReference>
<evidence type="ECO:0000256" key="3">
    <source>
        <dbReference type="ARBA" id="ARBA00022692"/>
    </source>
</evidence>
<dbReference type="InterPro" id="IPR007237">
    <property type="entry name" value="CD20-like"/>
</dbReference>
<dbReference type="GO" id="GO:0016020">
    <property type="term" value="C:membrane"/>
    <property type="evidence" value="ECO:0007669"/>
    <property type="project" value="UniProtKB-SubCell"/>
</dbReference>
<feature type="compositionally biased region" description="Low complexity" evidence="6">
    <location>
        <begin position="31"/>
        <end position="40"/>
    </location>
</feature>
<sequence length="621" mass="67744">MEGINADSSNFNGMSKINKTLDDSHANMNMQMNSNNMSSDDMIRQSESPARTIDSHDSTVDSMDTIVDRSMNREELMHAAIEQSMNTTNAQHDSLTNSQKSILQQNSSDTDERQHQQRQQLQQQKQADTQSHIYSSPVYDQKPPLKLTAATLVASVTANSTDNGNRVGDVDDTKKPQLMTHEQFQQQLQAAITSRANTLDSRISKKQRFPPELIKIKDCDGSSSNSAKAAKYQRRAKSSADCCSAFPWQIVLGTLQLMLAITLVALGSLLIVREAALSTAGCGIWTGLVAAITGSLGVVSIRKTQTAFLALSLVCIATSTLALAVSGVGLSRDVNRIEEKFDLLNANSEISAASGLILTLFLHFVVSIVSVYRCALQICSRNESTELRDVIIKSRTQGVALDQEKVDQYIKAMSLNGSEKENAEKLAAMWMYAAQMGSSRNLAPTGGSRPVMLIPAGSTTMLSTPPPPVPPVPGTMVVPGLPYRPGMTYTLPYVRPGSVIYAPTGSAPNGTYRTHKSSKTTGPPHRRRRQGPPPLRSGKMDANRRQRRKSEADVIDNEAFQYTGLDRDIADNFLARQEQTNSQPGSHVDYSSSSTTASETYGKQRSRSSSKTKIVCRDVVM</sequence>